<proteinExistence type="predicted"/>
<evidence type="ECO:0000313" key="2">
    <source>
        <dbReference type="EMBL" id="PTQ37006.1"/>
    </source>
</evidence>
<organism evidence="2 3">
    <name type="scientific">Marchantia polymorpha</name>
    <name type="common">Common liverwort</name>
    <name type="synonym">Marchantia aquatica</name>
    <dbReference type="NCBI Taxonomy" id="3197"/>
    <lineage>
        <taxon>Eukaryota</taxon>
        <taxon>Viridiplantae</taxon>
        <taxon>Streptophyta</taxon>
        <taxon>Embryophyta</taxon>
        <taxon>Marchantiophyta</taxon>
        <taxon>Marchantiopsida</taxon>
        <taxon>Marchantiidae</taxon>
        <taxon>Marchantiales</taxon>
        <taxon>Marchantiaceae</taxon>
        <taxon>Marchantia</taxon>
    </lineage>
</organism>
<keyword evidence="3" id="KW-1185">Reference proteome</keyword>
<evidence type="ECO:0000313" key="3">
    <source>
        <dbReference type="Proteomes" id="UP000244005"/>
    </source>
</evidence>
<sequence length="322" mass="35728">MKVHGSTYCSNDLAGRPNRRPLEVTTDEGGGHDAGHRGERMSYRSWPADAGRLGRVRSGRSWPRARTEAGSCRRAERERGREGREGRGEESKGERGRGEQRRGAAEEEEERRRRARSIRSSSEARRPRQRARGQEETTTTTGLIPEGKSQRERDCESFGQSRGGRRRKRGREGGPRGDDGEQARRLARCGLEWRGEAVVAAVGVLTRNDCCRSLDSGRPAAATERGLHWAFDSSLLVVEGWISGPGGRRTQTLVDDEDLPGVGVGSSAARRSEKASLRSSASTSLEGKSPPIHEMNCGRERICNFSFAFDEPFNSNLFFRRC</sequence>
<dbReference type="AlphaFoldDB" id="A0A2R6WT27"/>
<gene>
    <name evidence="2" type="ORF">MARPO_0060s0083</name>
</gene>
<feature type="region of interest" description="Disordered" evidence="1">
    <location>
        <begin position="273"/>
        <end position="292"/>
    </location>
</feature>
<dbReference type="Proteomes" id="UP000244005">
    <property type="component" value="Unassembled WGS sequence"/>
</dbReference>
<protein>
    <submittedName>
        <fullName evidence="2">Uncharacterized protein</fullName>
    </submittedName>
</protein>
<feature type="compositionally biased region" description="Basic and acidic residues" evidence="1">
    <location>
        <begin position="29"/>
        <end position="42"/>
    </location>
</feature>
<reference evidence="3" key="1">
    <citation type="journal article" date="2017" name="Cell">
        <title>Insights into land plant evolution garnered from the Marchantia polymorpha genome.</title>
        <authorList>
            <person name="Bowman J.L."/>
            <person name="Kohchi T."/>
            <person name="Yamato K.T."/>
            <person name="Jenkins J."/>
            <person name="Shu S."/>
            <person name="Ishizaki K."/>
            <person name="Yamaoka S."/>
            <person name="Nishihama R."/>
            <person name="Nakamura Y."/>
            <person name="Berger F."/>
            <person name="Adam C."/>
            <person name="Aki S.S."/>
            <person name="Althoff F."/>
            <person name="Araki T."/>
            <person name="Arteaga-Vazquez M.A."/>
            <person name="Balasubrmanian S."/>
            <person name="Barry K."/>
            <person name="Bauer D."/>
            <person name="Boehm C.R."/>
            <person name="Briginshaw L."/>
            <person name="Caballero-Perez J."/>
            <person name="Catarino B."/>
            <person name="Chen F."/>
            <person name="Chiyoda S."/>
            <person name="Chovatia M."/>
            <person name="Davies K.M."/>
            <person name="Delmans M."/>
            <person name="Demura T."/>
            <person name="Dierschke T."/>
            <person name="Dolan L."/>
            <person name="Dorantes-Acosta A.E."/>
            <person name="Eklund D.M."/>
            <person name="Florent S.N."/>
            <person name="Flores-Sandoval E."/>
            <person name="Fujiyama A."/>
            <person name="Fukuzawa H."/>
            <person name="Galik B."/>
            <person name="Grimanelli D."/>
            <person name="Grimwood J."/>
            <person name="Grossniklaus U."/>
            <person name="Hamada T."/>
            <person name="Haseloff J."/>
            <person name="Hetherington A.J."/>
            <person name="Higo A."/>
            <person name="Hirakawa Y."/>
            <person name="Hundley H.N."/>
            <person name="Ikeda Y."/>
            <person name="Inoue K."/>
            <person name="Inoue S.I."/>
            <person name="Ishida S."/>
            <person name="Jia Q."/>
            <person name="Kakita M."/>
            <person name="Kanazawa T."/>
            <person name="Kawai Y."/>
            <person name="Kawashima T."/>
            <person name="Kennedy M."/>
            <person name="Kinose K."/>
            <person name="Kinoshita T."/>
            <person name="Kohara Y."/>
            <person name="Koide E."/>
            <person name="Komatsu K."/>
            <person name="Kopischke S."/>
            <person name="Kubo M."/>
            <person name="Kyozuka J."/>
            <person name="Lagercrantz U."/>
            <person name="Lin S.S."/>
            <person name="Lindquist E."/>
            <person name="Lipzen A.M."/>
            <person name="Lu C.W."/>
            <person name="De Luna E."/>
            <person name="Martienssen R.A."/>
            <person name="Minamino N."/>
            <person name="Mizutani M."/>
            <person name="Mizutani M."/>
            <person name="Mochizuki N."/>
            <person name="Monte I."/>
            <person name="Mosher R."/>
            <person name="Nagasaki H."/>
            <person name="Nakagami H."/>
            <person name="Naramoto S."/>
            <person name="Nishitani K."/>
            <person name="Ohtani M."/>
            <person name="Okamoto T."/>
            <person name="Okumura M."/>
            <person name="Phillips J."/>
            <person name="Pollak B."/>
            <person name="Reinders A."/>
            <person name="Rovekamp M."/>
            <person name="Sano R."/>
            <person name="Sawa S."/>
            <person name="Schmid M.W."/>
            <person name="Shirakawa M."/>
            <person name="Solano R."/>
            <person name="Spunde A."/>
            <person name="Suetsugu N."/>
            <person name="Sugano S."/>
            <person name="Sugiyama A."/>
            <person name="Sun R."/>
            <person name="Suzuki Y."/>
            <person name="Takenaka M."/>
            <person name="Takezawa D."/>
            <person name="Tomogane H."/>
            <person name="Tsuzuki M."/>
            <person name="Ueda T."/>
            <person name="Umeda M."/>
            <person name="Ward J.M."/>
            <person name="Watanabe Y."/>
            <person name="Yazaki K."/>
            <person name="Yokoyama R."/>
            <person name="Yoshitake Y."/>
            <person name="Yotsui I."/>
            <person name="Zachgo S."/>
            <person name="Schmutz J."/>
        </authorList>
    </citation>
    <scope>NUCLEOTIDE SEQUENCE [LARGE SCALE GENOMIC DNA]</scope>
    <source>
        <strain evidence="3">Tak-1</strain>
    </source>
</reference>
<dbReference type="Gramene" id="Mp6g08380.1">
    <property type="protein sequence ID" value="Mp6g08380.1.cds"/>
    <property type="gene ID" value="Mp6g08380"/>
</dbReference>
<feature type="compositionally biased region" description="Basic and acidic residues" evidence="1">
    <location>
        <begin position="65"/>
        <end position="105"/>
    </location>
</feature>
<feature type="compositionally biased region" description="Basic and acidic residues" evidence="1">
    <location>
        <begin position="171"/>
        <end position="181"/>
    </location>
</feature>
<evidence type="ECO:0000256" key="1">
    <source>
        <dbReference type="SAM" id="MobiDB-lite"/>
    </source>
</evidence>
<name>A0A2R6WT27_MARPO</name>
<dbReference type="EMBL" id="KZ772732">
    <property type="protein sequence ID" value="PTQ37006.1"/>
    <property type="molecule type" value="Genomic_DNA"/>
</dbReference>
<feature type="compositionally biased region" description="Polar residues" evidence="1">
    <location>
        <begin position="277"/>
        <end position="286"/>
    </location>
</feature>
<feature type="region of interest" description="Disordered" evidence="1">
    <location>
        <begin position="1"/>
        <end position="181"/>
    </location>
</feature>
<accession>A0A2R6WT27</accession>